<protein>
    <submittedName>
        <fullName evidence="4">SPFH domain-containing protein</fullName>
    </submittedName>
</protein>
<dbReference type="Pfam" id="PF01145">
    <property type="entry name" value="Band_7"/>
    <property type="match status" value="1"/>
</dbReference>
<dbReference type="Gene3D" id="3.30.479.30">
    <property type="entry name" value="Band 7 domain"/>
    <property type="match status" value="1"/>
</dbReference>
<gene>
    <name evidence="4" type="ORF">GCM10022278_31860</name>
</gene>
<dbReference type="RefSeq" id="WP_344808173.1">
    <property type="nucleotide sequence ID" value="NZ_BAABBO010000014.1"/>
</dbReference>
<evidence type="ECO:0000313" key="4">
    <source>
        <dbReference type="EMBL" id="GAA3972144.1"/>
    </source>
</evidence>
<sequence>MFGIRYFKADSSSYIVKTANGQVKAQGRGLSFFYNSATTSISSVPQSIQEASYIFTLRTVDHQSIRVQGQVTYQIADALRAATMLNFNLKADGTGYVSEDPLKLNDRVVRSIQSLLQENIEASTLRDALKMTKPLVVALRADLPQDPALSALGLVILDVSISGIVPTPETAKALEAEARESILKEADDAVYLRRKSAVEQERMIKEAELQTDLSVQEKEQEIEMSRLQNQRTLQRDRAETERERLQNSIQAETERAKLVTVTAENDKAEMDAEAYGISAKMNAFAELPVENLKAMALAQMTPEQLMAVALETLAQNAGKINELNIGPDMFSQLARKVAG</sequence>
<keyword evidence="2" id="KW-0175">Coiled coil</keyword>
<organism evidence="4 5">
    <name type="scientific">Allohahella marinimesophila</name>
    <dbReference type="NCBI Taxonomy" id="1054972"/>
    <lineage>
        <taxon>Bacteria</taxon>
        <taxon>Pseudomonadati</taxon>
        <taxon>Pseudomonadota</taxon>
        <taxon>Gammaproteobacteria</taxon>
        <taxon>Oceanospirillales</taxon>
        <taxon>Hahellaceae</taxon>
        <taxon>Allohahella</taxon>
    </lineage>
</organism>
<evidence type="ECO:0000256" key="2">
    <source>
        <dbReference type="SAM" id="Coils"/>
    </source>
</evidence>
<dbReference type="SUPFAM" id="SSF117892">
    <property type="entry name" value="Band 7/SPFH domain"/>
    <property type="match status" value="1"/>
</dbReference>
<evidence type="ECO:0000259" key="3">
    <source>
        <dbReference type="Pfam" id="PF01145"/>
    </source>
</evidence>
<evidence type="ECO:0000256" key="1">
    <source>
        <dbReference type="ARBA" id="ARBA00004167"/>
    </source>
</evidence>
<keyword evidence="5" id="KW-1185">Reference proteome</keyword>
<dbReference type="InterPro" id="IPR001107">
    <property type="entry name" value="Band_7"/>
</dbReference>
<proteinExistence type="predicted"/>
<dbReference type="Proteomes" id="UP001501337">
    <property type="component" value="Unassembled WGS sequence"/>
</dbReference>
<dbReference type="EMBL" id="BAABBO010000014">
    <property type="protein sequence ID" value="GAA3972144.1"/>
    <property type="molecule type" value="Genomic_DNA"/>
</dbReference>
<feature type="domain" description="Band 7" evidence="3">
    <location>
        <begin position="9"/>
        <end position="186"/>
    </location>
</feature>
<evidence type="ECO:0000313" key="5">
    <source>
        <dbReference type="Proteomes" id="UP001501337"/>
    </source>
</evidence>
<comment type="caution">
    <text evidence="4">The sequence shown here is derived from an EMBL/GenBank/DDBJ whole genome shotgun (WGS) entry which is preliminary data.</text>
</comment>
<comment type="subcellular location">
    <subcellularLocation>
        <location evidence="1">Membrane</location>
        <topology evidence="1">Single-pass membrane protein</topology>
    </subcellularLocation>
</comment>
<reference evidence="5" key="1">
    <citation type="journal article" date="2019" name="Int. J. Syst. Evol. Microbiol.">
        <title>The Global Catalogue of Microorganisms (GCM) 10K type strain sequencing project: providing services to taxonomists for standard genome sequencing and annotation.</title>
        <authorList>
            <consortium name="The Broad Institute Genomics Platform"/>
            <consortium name="The Broad Institute Genome Sequencing Center for Infectious Disease"/>
            <person name="Wu L."/>
            <person name="Ma J."/>
        </authorList>
    </citation>
    <scope>NUCLEOTIDE SEQUENCE [LARGE SCALE GENOMIC DNA]</scope>
    <source>
        <strain evidence="5">JCM 17555</strain>
    </source>
</reference>
<dbReference type="InterPro" id="IPR036013">
    <property type="entry name" value="Band_7/SPFH_dom_sf"/>
</dbReference>
<name>A0ABP7PW79_9GAMM</name>
<accession>A0ABP7PW79</accession>
<feature type="coiled-coil region" evidence="2">
    <location>
        <begin position="215"/>
        <end position="255"/>
    </location>
</feature>